<dbReference type="InterPro" id="IPR036388">
    <property type="entry name" value="WH-like_DNA-bd_sf"/>
</dbReference>
<dbReference type="RefSeq" id="WP_376955450.1">
    <property type="nucleotide sequence ID" value="NZ_JBHMBH010000072.1"/>
</dbReference>
<evidence type="ECO:0000313" key="1">
    <source>
        <dbReference type="EMBL" id="MFB9716947.1"/>
    </source>
</evidence>
<dbReference type="InterPro" id="IPR010921">
    <property type="entry name" value="Trp_repressor/repl_initiator"/>
</dbReference>
<evidence type="ECO:0000313" key="2">
    <source>
        <dbReference type="Proteomes" id="UP001589536"/>
    </source>
</evidence>
<sequence length="103" mass="11438">MLKSSSLSEEQRAAAVALFETGWGAKSVATKLGVSKRAAGRLYDRWRVRGGTTLVAKPTKRQFSFEFKLAVVQRFLAGETQVSLAQEFQLSSPLLIKKWASLY</sequence>
<feature type="non-terminal residue" evidence="1">
    <location>
        <position position="103"/>
    </location>
</feature>
<name>A0ABV5UXQ2_9MICC</name>
<proteinExistence type="predicted"/>
<gene>
    <name evidence="1" type="ORF">ACFFPI_22890</name>
</gene>
<dbReference type="SUPFAM" id="SSF46689">
    <property type="entry name" value="Homeodomain-like"/>
    <property type="match status" value="1"/>
</dbReference>
<reference evidence="1 2" key="1">
    <citation type="submission" date="2024-09" db="EMBL/GenBank/DDBJ databases">
        <authorList>
            <person name="Sun Q."/>
            <person name="Mori K."/>
        </authorList>
    </citation>
    <scope>NUCLEOTIDE SEQUENCE [LARGE SCALE GENOMIC DNA]</scope>
    <source>
        <strain evidence="1 2">JCM 13519</strain>
    </source>
</reference>
<dbReference type="InterPro" id="IPR009057">
    <property type="entry name" value="Homeodomain-like_sf"/>
</dbReference>
<dbReference type="Gene3D" id="1.10.10.10">
    <property type="entry name" value="Winged helix-like DNA-binding domain superfamily/Winged helix DNA-binding domain"/>
    <property type="match status" value="1"/>
</dbReference>
<dbReference type="Pfam" id="PF13384">
    <property type="entry name" value="HTH_23"/>
    <property type="match status" value="1"/>
</dbReference>
<organism evidence="1 2">
    <name type="scientific">Arthrobacter methylotrophus</name>
    <dbReference type="NCBI Taxonomy" id="121291"/>
    <lineage>
        <taxon>Bacteria</taxon>
        <taxon>Bacillati</taxon>
        <taxon>Actinomycetota</taxon>
        <taxon>Actinomycetes</taxon>
        <taxon>Micrococcales</taxon>
        <taxon>Micrococcaceae</taxon>
        <taxon>Arthrobacter</taxon>
    </lineage>
</organism>
<keyword evidence="2" id="KW-1185">Reference proteome</keyword>
<comment type="caution">
    <text evidence="1">The sequence shown here is derived from an EMBL/GenBank/DDBJ whole genome shotgun (WGS) entry which is preliminary data.</text>
</comment>
<dbReference type="EMBL" id="JBHMBH010000072">
    <property type="protein sequence ID" value="MFB9716947.1"/>
    <property type="molecule type" value="Genomic_DNA"/>
</dbReference>
<dbReference type="Proteomes" id="UP001589536">
    <property type="component" value="Unassembled WGS sequence"/>
</dbReference>
<accession>A0ABV5UXQ2</accession>
<protein>
    <submittedName>
        <fullName evidence="1">Helix-turn-helix domain-containing protein</fullName>
    </submittedName>
</protein>
<dbReference type="SUPFAM" id="SSF48295">
    <property type="entry name" value="TrpR-like"/>
    <property type="match status" value="1"/>
</dbReference>